<proteinExistence type="predicted"/>
<comment type="caution">
    <text evidence="1">The sequence shown here is derived from an EMBL/GenBank/DDBJ whole genome shotgun (WGS) entry which is preliminary data.</text>
</comment>
<organism evidence="1 2">
    <name type="scientific">Mycena sanguinolenta</name>
    <dbReference type="NCBI Taxonomy" id="230812"/>
    <lineage>
        <taxon>Eukaryota</taxon>
        <taxon>Fungi</taxon>
        <taxon>Dikarya</taxon>
        <taxon>Basidiomycota</taxon>
        <taxon>Agaricomycotina</taxon>
        <taxon>Agaricomycetes</taxon>
        <taxon>Agaricomycetidae</taxon>
        <taxon>Agaricales</taxon>
        <taxon>Marasmiineae</taxon>
        <taxon>Mycenaceae</taxon>
        <taxon>Mycena</taxon>
    </lineage>
</organism>
<dbReference type="Proteomes" id="UP000623467">
    <property type="component" value="Unassembled WGS sequence"/>
</dbReference>
<keyword evidence="2" id="KW-1185">Reference proteome</keyword>
<dbReference type="EMBL" id="JACAZH010000002">
    <property type="protein sequence ID" value="KAF7374140.1"/>
    <property type="molecule type" value="Genomic_DNA"/>
</dbReference>
<gene>
    <name evidence="1" type="ORF">MSAN_00295400</name>
</gene>
<dbReference type="SUPFAM" id="SSF52047">
    <property type="entry name" value="RNI-like"/>
    <property type="match status" value="1"/>
</dbReference>
<dbReference type="InterPro" id="IPR032675">
    <property type="entry name" value="LRR_dom_sf"/>
</dbReference>
<accession>A0A8H7DH50</accession>
<evidence type="ECO:0000313" key="2">
    <source>
        <dbReference type="Proteomes" id="UP000623467"/>
    </source>
</evidence>
<dbReference type="Gene3D" id="3.80.10.10">
    <property type="entry name" value="Ribonuclease Inhibitor"/>
    <property type="match status" value="1"/>
</dbReference>
<name>A0A8H7DH50_9AGAR</name>
<protein>
    <submittedName>
        <fullName evidence="1">Uncharacterized protein</fullName>
    </submittedName>
</protein>
<reference evidence="1" key="1">
    <citation type="submission" date="2020-05" db="EMBL/GenBank/DDBJ databases">
        <title>Mycena genomes resolve the evolution of fungal bioluminescence.</title>
        <authorList>
            <person name="Tsai I.J."/>
        </authorList>
    </citation>
    <scope>NUCLEOTIDE SEQUENCE</scope>
    <source>
        <strain evidence="1">160909Yilan</strain>
    </source>
</reference>
<sequence length="335" mass="37369">MSLRSFTILAWEHISRAPQVLQEPLRIVAPDALHTLHLGAHGEIPSLLTAFGRAQFPHLVVLSWGHLSDLDIFLGFLTQCPVLEVLKITKVHTDVIISLPRYTLLPDAIPVLRDLTVCEEMLGFFALNRPIATLTILKSPPRPISISPSLVNRECLTPEVLIVPTQELLTSITSLFPHLQHLSIDLIQRMLGSVMYCGIGAPPRISVDERCPVLHDADAFNDIPEDDLSDVEDSSPSIVRVQVPKELEASSSTSLQPDILSWICNGAASLPQKLEVLRLIGNQHFSPAREHAVIAILSYRYPHLRELEMERLVLWTRKGALWRKSGTDSYLEVVL</sequence>
<evidence type="ECO:0000313" key="1">
    <source>
        <dbReference type="EMBL" id="KAF7374140.1"/>
    </source>
</evidence>
<dbReference type="OrthoDB" id="2663687at2759"/>
<dbReference type="AlphaFoldDB" id="A0A8H7DH50"/>